<name>A0A0V0YBY3_TRIPS</name>
<dbReference type="AlphaFoldDB" id="A0A0V0YBY3"/>
<accession>A0A0V0YBY3</accession>
<comment type="caution">
    <text evidence="1">The sequence shown here is derived from an EMBL/GenBank/DDBJ whole genome shotgun (WGS) entry which is preliminary data.</text>
</comment>
<dbReference type="Proteomes" id="UP000054815">
    <property type="component" value="Unassembled WGS sequence"/>
</dbReference>
<organism evidence="1 2">
    <name type="scientific">Trichinella pseudospiralis</name>
    <name type="common">Parasitic roundworm</name>
    <dbReference type="NCBI Taxonomy" id="6337"/>
    <lineage>
        <taxon>Eukaryota</taxon>
        <taxon>Metazoa</taxon>
        <taxon>Ecdysozoa</taxon>
        <taxon>Nematoda</taxon>
        <taxon>Enoplea</taxon>
        <taxon>Dorylaimia</taxon>
        <taxon>Trichinellida</taxon>
        <taxon>Trichinellidae</taxon>
        <taxon>Trichinella</taxon>
    </lineage>
</organism>
<dbReference type="EMBL" id="JYDU01000029">
    <property type="protein sequence ID" value="KRX97639.1"/>
    <property type="molecule type" value="Genomic_DNA"/>
</dbReference>
<proteinExistence type="predicted"/>
<evidence type="ECO:0000313" key="2">
    <source>
        <dbReference type="Proteomes" id="UP000054815"/>
    </source>
</evidence>
<sequence length="62" mass="7526">MKRRKLHIGNVKQSVKRSKAKQDFVAHFRRWRINHLKNRCKEEYDHFDLVCSPASKFLCLAR</sequence>
<reference evidence="1 2" key="1">
    <citation type="submission" date="2015-01" db="EMBL/GenBank/DDBJ databases">
        <title>Evolution of Trichinella species and genotypes.</title>
        <authorList>
            <person name="Korhonen P.K."/>
            <person name="Edoardo P."/>
            <person name="Giuseppe L.R."/>
            <person name="Gasser R.B."/>
        </authorList>
    </citation>
    <scope>NUCLEOTIDE SEQUENCE [LARGE SCALE GENOMIC DNA]</scope>
    <source>
        <strain evidence="1">ISS141</strain>
    </source>
</reference>
<protein>
    <submittedName>
        <fullName evidence="1">Uncharacterized protein</fullName>
    </submittedName>
</protein>
<evidence type="ECO:0000313" key="1">
    <source>
        <dbReference type="EMBL" id="KRX97639.1"/>
    </source>
</evidence>
<gene>
    <name evidence="1" type="ORF">T4E_502</name>
</gene>